<reference evidence="2" key="1">
    <citation type="submission" date="2020-10" db="EMBL/GenBank/DDBJ databases">
        <authorList>
            <person name="Castelo-Branco R."/>
            <person name="Eusebio N."/>
            <person name="Adriana R."/>
            <person name="Vieira A."/>
            <person name="Brugerolle De Fraissinette N."/>
            <person name="Rezende De Castro R."/>
            <person name="Schneider M.P."/>
            <person name="Vasconcelos V."/>
            <person name="Leao P.N."/>
        </authorList>
    </citation>
    <scope>NUCLEOTIDE SEQUENCE</scope>
    <source>
        <strain evidence="2">LEGE 07310</strain>
    </source>
</reference>
<keyword evidence="3" id="KW-1185">Reference proteome</keyword>
<evidence type="ECO:0000256" key="1">
    <source>
        <dbReference type="SAM" id="SignalP"/>
    </source>
</evidence>
<dbReference type="SUPFAM" id="SSF63829">
    <property type="entry name" value="Calcium-dependent phosphotriesterase"/>
    <property type="match status" value="1"/>
</dbReference>
<dbReference type="SMART" id="SM00706">
    <property type="entry name" value="TECPR"/>
    <property type="match status" value="4"/>
</dbReference>
<dbReference type="Proteomes" id="UP000636505">
    <property type="component" value="Unassembled WGS sequence"/>
</dbReference>
<organism evidence="2 3">
    <name type="scientific">Vasconcelosia minhoensis LEGE 07310</name>
    <dbReference type="NCBI Taxonomy" id="915328"/>
    <lineage>
        <taxon>Bacteria</taxon>
        <taxon>Bacillati</taxon>
        <taxon>Cyanobacteriota</taxon>
        <taxon>Cyanophyceae</taxon>
        <taxon>Nodosilineales</taxon>
        <taxon>Cymatolegaceae</taxon>
        <taxon>Vasconcelosia</taxon>
        <taxon>Vasconcelosia minhoensis</taxon>
    </lineage>
</organism>
<sequence length="1007" mass="109586">MNYLKLKIPTTRVCLSIACAVAIGIPSAAHAQRVVSLSADGTMRILDEPDCRGAECQWLDIDRNIRSISVAASATQIFQLHTTGAIWRWEGRPCFDGACPHWQQIDNNRQAVAIAANYDELFQLHRNGSIWRWAGGDCDSSGCPSWVRIDNNPRSRAIVAAGDQLFQLHDNGAIWRWKGGDCSGERCSSWEQLDNNPLAREITFSARGNLFQRHVNGAIWRWEGQPCTPSGCPSWTRIDNNQATVDILAAPGNLFQRHGTGAIWQWEGRSCEGESCPHWTRIGSIASLQNIVAGAQPYPDEFTGRGGGPAPVYAVHATGQVSKWPGEPCEGDCPAWIDMGQAFTRYQPTRGGLFVFDGTPPDQNNNIVVIPAQPGDADGDGLPDEWERDRADWGLSPNRADMIVVPVLRPEVAENSALMSTLQNNLAQAKNFYGNLPIRTERGAQGIHIVLRQGNRLGNRFRESADPFIDYGAVRTAGMPSELIGYAHGLLIGTGTSGGGQTSGPDWAGVSNNYFTIIHELGHQLGLEHTPGGATGQSPLYTSLMNYDYAFSFGGERDAVHFSLGKFADLRINERDLDENLPFPESDLRFLESNPYNFDVEARGPASATVDWNRNGIHGERGVRADVNDGYAMGVGQFNQVGEATGDVSMAALGNILVAFRTVVPGVDRTEYTGSGATPDEPGLLYYTSLRGREVMNRDLITPTRVVLGAPSATEIGGRILVAFPSAFNTIQLGTYTVDVDGTLQGVLQPYAVGGRREVTLAPIGTPNRAEMVLWDPATKQVETRSVTLGASVGIGDAQLVRRSDGTPFLSEVPPAAVYNSKTGKLVLLTAHDTSRTQNRLKFWFLDASSAGYRAASGRWLSDDRAASADRPALAFDDGAHAGEEGMYLAYFRTIADASRDDRHQIHVVRASPPATVGSETDAAFSNRYRMFINEWVASRNPPAVTPYQDDFAIVWRTPEVSNDVAARNVAEVNLFASGAMADVPADYNDISHIATRGLQRIVDLRP</sequence>
<feature type="signal peptide" evidence="1">
    <location>
        <begin position="1"/>
        <end position="31"/>
    </location>
</feature>
<gene>
    <name evidence="2" type="ORF">IQ241_24915</name>
</gene>
<dbReference type="AlphaFoldDB" id="A0A8J7DF61"/>
<dbReference type="GO" id="GO:0008237">
    <property type="term" value="F:metallopeptidase activity"/>
    <property type="evidence" value="ECO:0007669"/>
    <property type="project" value="InterPro"/>
</dbReference>
<protein>
    <submittedName>
        <fullName evidence="2">Uncharacterized protein</fullName>
    </submittedName>
</protein>
<comment type="caution">
    <text evidence="2">The sequence shown here is derived from an EMBL/GenBank/DDBJ whole genome shotgun (WGS) entry which is preliminary data.</text>
</comment>
<dbReference type="EMBL" id="JADEXG010000127">
    <property type="protein sequence ID" value="MBE9080483.1"/>
    <property type="molecule type" value="Genomic_DNA"/>
</dbReference>
<keyword evidence="1" id="KW-0732">Signal</keyword>
<name>A0A8J7DF61_9CYAN</name>
<evidence type="ECO:0000313" key="3">
    <source>
        <dbReference type="Proteomes" id="UP000636505"/>
    </source>
</evidence>
<dbReference type="Gene3D" id="3.40.390.10">
    <property type="entry name" value="Collagenase (Catalytic Domain)"/>
    <property type="match status" value="1"/>
</dbReference>
<evidence type="ECO:0000313" key="2">
    <source>
        <dbReference type="EMBL" id="MBE9080483.1"/>
    </source>
</evidence>
<dbReference type="InterPro" id="IPR006624">
    <property type="entry name" value="Beta-propeller_rpt_TECPR"/>
</dbReference>
<dbReference type="RefSeq" id="WP_193912463.1">
    <property type="nucleotide sequence ID" value="NZ_JADEXG010000127.1"/>
</dbReference>
<accession>A0A8J7DF61</accession>
<feature type="chain" id="PRO_5035215408" evidence="1">
    <location>
        <begin position="32"/>
        <end position="1007"/>
    </location>
</feature>
<proteinExistence type="predicted"/>
<dbReference type="SUPFAM" id="SSF55486">
    <property type="entry name" value="Metalloproteases ('zincins'), catalytic domain"/>
    <property type="match status" value="1"/>
</dbReference>
<dbReference type="InterPro" id="IPR024079">
    <property type="entry name" value="MetalloPept_cat_dom_sf"/>
</dbReference>